<dbReference type="PROSITE" id="PS50174">
    <property type="entry name" value="G_PATCH"/>
    <property type="match status" value="1"/>
</dbReference>
<dbReference type="Proteomes" id="UP000287033">
    <property type="component" value="Unassembled WGS sequence"/>
</dbReference>
<dbReference type="PANTHER" id="PTHR23149:SF27">
    <property type="entry name" value="PIN2_TERF1-INTERACTING TELOMERASE INHIBITOR 1"/>
    <property type="match status" value="1"/>
</dbReference>
<feature type="region of interest" description="Disordered" evidence="1">
    <location>
        <begin position="391"/>
        <end position="414"/>
    </location>
</feature>
<accession>A0A401SKX7</accession>
<feature type="compositionally biased region" description="Basic and acidic residues" evidence="1">
    <location>
        <begin position="397"/>
        <end position="407"/>
    </location>
</feature>
<sequence length="441" mass="50181">MQLQLETGACAVTALCSRHRVGHAQSHRWPTALTLVFIPRQGNDWFQTKWCLSDKLLVIIRFVVAMAMLAEPRRKQKWSVDPRNNTWSNDESRFGQKMLEKMGWSKGKGLGAHEQGSTENIKVQIKNNTVGLGATKDHEDNWIAHQDEFNQLLSELNACHKQNGSSVAEDKTAFSLEEKSKSSKKRVHYQKFTKGKDLSSRSAIDLACIFGKRGKQVKRSRGQEEQAMSDTCFMPDNDPEVPGDSEPKVEINTVTSSLTMQEYFANRMAQLKKPKAKHEIHQVCATQDLAGDDESSYKKVKRKRKKCSRGDANRVCNLDKQPILSKQAKSGECAEINNDLIEDSSVKENCQSKKSSRKNSAKLLVSFDQKVCPLEEVESMIPVEQYSMVNESSAMHNEQECREDQNKQRKIKKVPYLTNEISQSCHDSTERRKKKIKKQKN</sequence>
<dbReference type="GO" id="GO:0005730">
    <property type="term" value="C:nucleolus"/>
    <property type="evidence" value="ECO:0007669"/>
    <property type="project" value="TreeGrafter"/>
</dbReference>
<evidence type="ECO:0000313" key="3">
    <source>
        <dbReference type="EMBL" id="GCC31044.1"/>
    </source>
</evidence>
<organism evidence="3 4">
    <name type="scientific">Chiloscyllium punctatum</name>
    <name type="common">Brownbanded bambooshark</name>
    <name type="synonym">Hemiscyllium punctatum</name>
    <dbReference type="NCBI Taxonomy" id="137246"/>
    <lineage>
        <taxon>Eukaryota</taxon>
        <taxon>Metazoa</taxon>
        <taxon>Chordata</taxon>
        <taxon>Craniata</taxon>
        <taxon>Vertebrata</taxon>
        <taxon>Chondrichthyes</taxon>
        <taxon>Elasmobranchii</taxon>
        <taxon>Galeomorphii</taxon>
        <taxon>Galeoidea</taxon>
        <taxon>Orectolobiformes</taxon>
        <taxon>Hemiscylliidae</taxon>
        <taxon>Chiloscyllium</taxon>
    </lineage>
</organism>
<dbReference type="GO" id="GO:0003676">
    <property type="term" value="F:nucleic acid binding"/>
    <property type="evidence" value="ECO:0007669"/>
    <property type="project" value="InterPro"/>
</dbReference>
<feature type="region of interest" description="Disordered" evidence="1">
    <location>
        <begin position="422"/>
        <end position="441"/>
    </location>
</feature>
<dbReference type="OrthoDB" id="29523at2759"/>
<gene>
    <name evidence="3" type="ORF">chiPu_0009498</name>
</gene>
<dbReference type="PANTHER" id="PTHR23149">
    <property type="entry name" value="G PATCH DOMAIN CONTAINING PROTEIN"/>
    <property type="match status" value="1"/>
</dbReference>
<dbReference type="AlphaFoldDB" id="A0A401SKX7"/>
<evidence type="ECO:0000259" key="2">
    <source>
        <dbReference type="PROSITE" id="PS50174"/>
    </source>
</evidence>
<comment type="caution">
    <text evidence="3">The sequence shown here is derived from an EMBL/GenBank/DDBJ whole genome shotgun (WGS) entry which is preliminary data.</text>
</comment>
<dbReference type="Pfam" id="PF01585">
    <property type="entry name" value="G-patch"/>
    <property type="match status" value="1"/>
</dbReference>
<proteinExistence type="predicted"/>
<dbReference type="EMBL" id="BEZZ01000338">
    <property type="protein sequence ID" value="GCC31044.1"/>
    <property type="molecule type" value="Genomic_DNA"/>
</dbReference>
<protein>
    <recommendedName>
        <fullName evidence="2">G-patch domain-containing protein</fullName>
    </recommendedName>
</protein>
<dbReference type="OMA" id="SSHEYFA"/>
<dbReference type="STRING" id="137246.A0A401SKX7"/>
<evidence type="ECO:0000313" key="4">
    <source>
        <dbReference type="Proteomes" id="UP000287033"/>
    </source>
</evidence>
<feature type="region of interest" description="Disordered" evidence="1">
    <location>
        <begin position="219"/>
        <end position="248"/>
    </location>
</feature>
<evidence type="ECO:0000256" key="1">
    <source>
        <dbReference type="SAM" id="MobiDB-lite"/>
    </source>
</evidence>
<dbReference type="InterPro" id="IPR050656">
    <property type="entry name" value="PINX1"/>
</dbReference>
<dbReference type="GO" id="GO:0010521">
    <property type="term" value="F:telomerase inhibitor activity"/>
    <property type="evidence" value="ECO:0007669"/>
    <property type="project" value="TreeGrafter"/>
</dbReference>
<dbReference type="SMART" id="SM00443">
    <property type="entry name" value="G_patch"/>
    <property type="match status" value="1"/>
</dbReference>
<keyword evidence="4" id="KW-1185">Reference proteome</keyword>
<name>A0A401SKX7_CHIPU</name>
<feature type="domain" description="G-patch" evidence="2">
    <location>
        <begin position="91"/>
        <end position="137"/>
    </location>
</feature>
<dbReference type="InterPro" id="IPR000467">
    <property type="entry name" value="G_patch_dom"/>
</dbReference>
<feature type="compositionally biased region" description="Basic residues" evidence="1">
    <location>
        <begin position="431"/>
        <end position="441"/>
    </location>
</feature>
<reference evidence="3 4" key="1">
    <citation type="journal article" date="2018" name="Nat. Ecol. Evol.">
        <title>Shark genomes provide insights into elasmobranch evolution and the origin of vertebrates.</title>
        <authorList>
            <person name="Hara Y"/>
            <person name="Yamaguchi K"/>
            <person name="Onimaru K"/>
            <person name="Kadota M"/>
            <person name="Koyanagi M"/>
            <person name="Keeley SD"/>
            <person name="Tatsumi K"/>
            <person name="Tanaka K"/>
            <person name="Motone F"/>
            <person name="Kageyama Y"/>
            <person name="Nozu R"/>
            <person name="Adachi N"/>
            <person name="Nishimura O"/>
            <person name="Nakagawa R"/>
            <person name="Tanegashima C"/>
            <person name="Kiyatake I"/>
            <person name="Matsumoto R"/>
            <person name="Murakumo K"/>
            <person name="Nishida K"/>
            <person name="Terakita A"/>
            <person name="Kuratani S"/>
            <person name="Sato K"/>
            <person name="Hyodo S Kuraku.S."/>
        </authorList>
    </citation>
    <scope>NUCLEOTIDE SEQUENCE [LARGE SCALE GENOMIC DNA]</scope>
</reference>